<dbReference type="PROSITE" id="PS50998">
    <property type="entry name" value="GLA_2"/>
    <property type="match status" value="1"/>
</dbReference>
<feature type="region of interest" description="Disordered" evidence="2">
    <location>
        <begin position="140"/>
        <end position="200"/>
    </location>
</feature>
<reference evidence="6" key="1">
    <citation type="journal article" date="2013" name="PLoS Genet.">
        <title>Sequencing of Pax6 loci from the elephant shark reveals a family of Pax6 genes in vertebrate genomes, forged by ancient duplications and divergences.</title>
        <authorList>
            <person name="Ravi V."/>
            <person name="Bhatia S."/>
            <person name="Gautier P."/>
            <person name="Loosli F."/>
            <person name="Tay B.H."/>
            <person name="Tay A."/>
            <person name="Murdoch E."/>
            <person name="Coutinho P."/>
            <person name="van Heyningen V."/>
            <person name="Brenner S."/>
            <person name="Venkatesh B."/>
            <person name="Kleinjan D.A."/>
        </authorList>
    </citation>
    <scope>NUCLEOTIDE SEQUENCE</scope>
</reference>
<feature type="domain" description="Gla" evidence="5">
    <location>
        <begin position="49"/>
        <end position="95"/>
    </location>
</feature>
<dbReference type="Gene3D" id="4.10.740.10">
    <property type="entry name" value="Coagulation Factor IX"/>
    <property type="match status" value="1"/>
</dbReference>
<dbReference type="SUPFAM" id="SSF57630">
    <property type="entry name" value="GLA-domain"/>
    <property type="match status" value="1"/>
</dbReference>
<dbReference type="GO" id="GO:0005886">
    <property type="term" value="C:plasma membrane"/>
    <property type="evidence" value="ECO:0007669"/>
    <property type="project" value="TreeGrafter"/>
</dbReference>
<dbReference type="GO" id="GO:0005615">
    <property type="term" value="C:extracellular space"/>
    <property type="evidence" value="ECO:0007669"/>
    <property type="project" value="TreeGrafter"/>
</dbReference>
<evidence type="ECO:0000256" key="1">
    <source>
        <dbReference type="ARBA" id="ARBA00023157"/>
    </source>
</evidence>
<dbReference type="InterPro" id="IPR000294">
    <property type="entry name" value="GLA_domain"/>
</dbReference>
<keyword evidence="3 6" id="KW-0812">Transmembrane</keyword>
<dbReference type="EMBL" id="JX135564">
    <property type="protein sequence ID" value="AGD98738.1"/>
    <property type="molecule type" value="Genomic_DNA"/>
</dbReference>
<dbReference type="SMART" id="SM00069">
    <property type="entry name" value="GLA"/>
    <property type="match status" value="1"/>
</dbReference>
<evidence type="ECO:0000259" key="5">
    <source>
        <dbReference type="PROSITE" id="PS50998"/>
    </source>
</evidence>
<evidence type="ECO:0000256" key="2">
    <source>
        <dbReference type="SAM" id="MobiDB-lite"/>
    </source>
</evidence>
<dbReference type="AlphaFoldDB" id="L7YDJ4"/>
<name>L7YDJ4_CALMI</name>
<feature type="signal peptide" evidence="4">
    <location>
        <begin position="1"/>
        <end position="17"/>
    </location>
</feature>
<dbReference type="InterPro" id="IPR035972">
    <property type="entry name" value="GLA-like_dom_SF"/>
</dbReference>
<evidence type="ECO:0000256" key="4">
    <source>
        <dbReference type="SAM" id="SignalP"/>
    </source>
</evidence>
<feature type="chain" id="PRO_5003985778" evidence="4">
    <location>
        <begin position="18"/>
        <end position="200"/>
    </location>
</feature>
<keyword evidence="1" id="KW-1015">Disulfide bond</keyword>
<dbReference type="InterPro" id="IPR017857">
    <property type="entry name" value="Coagulation_fac-like_Gla_dom"/>
</dbReference>
<dbReference type="GO" id="GO:0005509">
    <property type="term" value="F:calcium ion binding"/>
    <property type="evidence" value="ECO:0007669"/>
    <property type="project" value="InterPro"/>
</dbReference>
<keyword evidence="4" id="KW-0732">Signal</keyword>
<dbReference type="PANTHER" id="PTHR24278">
    <property type="entry name" value="COAGULATION FACTOR"/>
    <property type="match status" value="1"/>
</dbReference>
<accession>L7YDJ4</accession>
<protein>
    <submittedName>
        <fullName evidence="6">Transmembrane gamma-carboxyglutamic acid protein 2</fullName>
    </submittedName>
</protein>
<proteinExistence type="predicted"/>
<keyword evidence="3" id="KW-1133">Transmembrane helix</keyword>
<feature type="transmembrane region" description="Helical" evidence="3">
    <location>
        <begin position="104"/>
        <end position="129"/>
    </location>
</feature>
<dbReference type="Pfam" id="PF00594">
    <property type="entry name" value="Gla"/>
    <property type="match status" value="1"/>
</dbReference>
<evidence type="ECO:0000313" key="6">
    <source>
        <dbReference type="EMBL" id="AGD98738.1"/>
    </source>
</evidence>
<dbReference type="PANTHER" id="PTHR24278:SF38">
    <property type="entry name" value="TRANSMEMBRANE GAMMA-CARBOXYGLUTAMIC ACID PROTEIN 4"/>
    <property type="match status" value="1"/>
</dbReference>
<sequence length="200" mass="22396">MLRPWLLLVFGAGAVGANPRPLISVERSSSSVFVEENQAKSFLQRKLLYNNWDFELFIPCNLERECQEEVCNFEEANECFENVELTNEYVKANNHESESPAFDVAGLVAGLIGAFVLLILMTLVVIYFCKQRGKRSVRPPVYMEHSPPPVNQPVASRPEEVPLTTLESVAPGLPSYEEALERSGQHDAMPPPYRGGSQRV</sequence>
<gene>
    <name evidence="6" type="primary">Prrg2</name>
    <name evidence="6" type="synonym">Tmg2</name>
</gene>
<dbReference type="InterPro" id="IPR050442">
    <property type="entry name" value="Peptidase_S1_coag_factors"/>
</dbReference>
<keyword evidence="3" id="KW-0472">Membrane</keyword>
<organism evidence="6">
    <name type="scientific">Callorhinchus milii</name>
    <name type="common">Ghost shark</name>
    <dbReference type="NCBI Taxonomy" id="7868"/>
    <lineage>
        <taxon>Eukaryota</taxon>
        <taxon>Metazoa</taxon>
        <taxon>Chordata</taxon>
        <taxon>Craniata</taxon>
        <taxon>Vertebrata</taxon>
        <taxon>Chondrichthyes</taxon>
        <taxon>Holocephali</taxon>
        <taxon>Chimaeriformes</taxon>
        <taxon>Callorhinchidae</taxon>
        <taxon>Callorhinchus</taxon>
    </lineage>
</organism>
<evidence type="ECO:0000256" key="3">
    <source>
        <dbReference type="SAM" id="Phobius"/>
    </source>
</evidence>